<gene>
    <name evidence="11" type="primary">rpoA</name>
    <name evidence="13" type="ORF">E3J62_02545</name>
</gene>
<dbReference type="InterPro" id="IPR011260">
    <property type="entry name" value="RNAP_asu_C"/>
</dbReference>
<dbReference type="Pfam" id="PF01000">
    <property type="entry name" value="RNA_pol_A_bac"/>
    <property type="match status" value="1"/>
</dbReference>
<evidence type="ECO:0000313" key="14">
    <source>
        <dbReference type="Proteomes" id="UP000315525"/>
    </source>
</evidence>
<evidence type="ECO:0000256" key="6">
    <source>
        <dbReference type="ARBA" id="ARBA00022695"/>
    </source>
</evidence>
<dbReference type="SMART" id="SM00662">
    <property type="entry name" value="RPOLD"/>
    <property type="match status" value="1"/>
</dbReference>
<dbReference type="NCBIfam" id="NF003519">
    <property type="entry name" value="PRK05182.2-5"/>
    <property type="match status" value="1"/>
</dbReference>
<dbReference type="NCBIfam" id="TIGR02027">
    <property type="entry name" value="rpoA"/>
    <property type="match status" value="1"/>
</dbReference>
<dbReference type="Pfam" id="PF03118">
    <property type="entry name" value="RNA_pol_A_CTD"/>
    <property type="match status" value="1"/>
</dbReference>
<dbReference type="SUPFAM" id="SSF56553">
    <property type="entry name" value="Insert subdomain of RNA polymerase alpha subunit"/>
    <property type="match status" value="1"/>
</dbReference>
<dbReference type="GO" id="GO:0006351">
    <property type="term" value="P:DNA-templated transcription"/>
    <property type="evidence" value="ECO:0007669"/>
    <property type="project" value="UniProtKB-UniRule"/>
</dbReference>
<keyword evidence="7 11" id="KW-0804">Transcription</keyword>
<dbReference type="Gene3D" id="1.10.150.20">
    <property type="entry name" value="5' to 3' exonuclease, C-terminal subdomain"/>
    <property type="match status" value="1"/>
</dbReference>
<keyword evidence="5 11" id="KW-0808">Transferase</keyword>
<evidence type="ECO:0000256" key="2">
    <source>
        <dbReference type="ARBA" id="ARBA00012418"/>
    </source>
</evidence>
<dbReference type="HAMAP" id="MF_00059">
    <property type="entry name" value="RNApol_bact_RpoA"/>
    <property type="match status" value="1"/>
</dbReference>
<evidence type="ECO:0000256" key="4">
    <source>
        <dbReference type="ARBA" id="ARBA00022478"/>
    </source>
</evidence>
<dbReference type="EMBL" id="SOJN01000036">
    <property type="protein sequence ID" value="TET47004.1"/>
    <property type="molecule type" value="Genomic_DNA"/>
</dbReference>
<dbReference type="AlphaFoldDB" id="A0A523UWT5"/>
<dbReference type="Pfam" id="PF01193">
    <property type="entry name" value="RNA_pol_L"/>
    <property type="match status" value="1"/>
</dbReference>
<dbReference type="FunFam" id="2.170.120.12:FF:000001">
    <property type="entry name" value="DNA-directed RNA polymerase subunit alpha"/>
    <property type="match status" value="1"/>
</dbReference>
<dbReference type="InterPro" id="IPR036603">
    <property type="entry name" value="RBP11-like"/>
</dbReference>
<evidence type="ECO:0000256" key="9">
    <source>
        <dbReference type="ARBA" id="ARBA00033070"/>
    </source>
</evidence>
<evidence type="ECO:0000256" key="3">
    <source>
        <dbReference type="ARBA" id="ARBA00015972"/>
    </source>
</evidence>
<evidence type="ECO:0000256" key="8">
    <source>
        <dbReference type="ARBA" id="ARBA00032524"/>
    </source>
</evidence>
<name>A0A523UWT5_UNCT6</name>
<accession>A0A523UWT5</accession>
<dbReference type="SUPFAM" id="SSF47789">
    <property type="entry name" value="C-terminal domain of RNA polymerase alpha subunit"/>
    <property type="match status" value="1"/>
</dbReference>
<dbReference type="InterPro" id="IPR036643">
    <property type="entry name" value="RNApol_insert_sf"/>
</dbReference>
<evidence type="ECO:0000256" key="1">
    <source>
        <dbReference type="ARBA" id="ARBA00007123"/>
    </source>
</evidence>
<evidence type="ECO:0000256" key="5">
    <source>
        <dbReference type="ARBA" id="ARBA00022679"/>
    </source>
</evidence>
<dbReference type="InterPro" id="IPR011263">
    <property type="entry name" value="DNA-dir_RNA_pol_RpoA/D/Rpb3"/>
</dbReference>
<sequence length="336" mass="37628">MKLKPLQMPKKVEAEEKTLTEDYGRFIIAPLERGFGLTIGNGLRRVLLSSIQGAAVTAVKIEGVLHEFTKIPGVLEDVTDIILSIKKLRVKMTEDTSKTLYLKIASKKVVKAKDIKKDPAVEIMNPDLHIATLADGSKLDMELSIETGRGYVPAEQLKDRHRAIGVVNMDALFSPVAKVNYTVEDIRVGQRTDYDKLILEIWTDRTISPSDALAHAAKIIKDHMLLFMTFEEEPEVLVEEVDEETESLRKLLETNVEELELSVRSGNCLKAAKIKTLADLVQKTESEMLKYRNFGKKSLAELAKVLEGYSLHFGMDVSKVLAKDKDEEEKDSDEAS</sequence>
<comment type="caution">
    <text evidence="13">The sequence shown here is derived from an EMBL/GenBank/DDBJ whole genome shotgun (WGS) entry which is preliminary data.</text>
</comment>
<dbReference type="SUPFAM" id="SSF55257">
    <property type="entry name" value="RBP11-like subunits of RNA polymerase"/>
    <property type="match status" value="1"/>
</dbReference>
<dbReference type="GO" id="GO:0000428">
    <property type="term" value="C:DNA-directed RNA polymerase complex"/>
    <property type="evidence" value="ECO:0007669"/>
    <property type="project" value="UniProtKB-KW"/>
</dbReference>
<dbReference type="Gene3D" id="2.170.120.12">
    <property type="entry name" value="DNA-directed RNA polymerase, insert domain"/>
    <property type="match status" value="1"/>
</dbReference>
<feature type="region of interest" description="Alpha N-terminal domain (alpha-NTD)" evidence="11">
    <location>
        <begin position="1"/>
        <end position="231"/>
    </location>
</feature>
<evidence type="ECO:0000259" key="12">
    <source>
        <dbReference type="SMART" id="SM00662"/>
    </source>
</evidence>
<evidence type="ECO:0000256" key="7">
    <source>
        <dbReference type="ARBA" id="ARBA00023163"/>
    </source>
</evidence>
<evidence type="ECO:0000256" key="10">
    <source>
        <dbReference type="ARBA" id="ARBA00048552"/>
    </source>
</evidence>
<dbReference type="GO" id="GO:0005737">
    <property type="term" value="C:cytoplasm"/>
    <property type="evidence" value="ECO:0007669"/>
    <property type="project" value="UniProtKB-ARBA"/>
</dbReference>
<protein>
    <recommendedName>
        <fullName evidence="3 11">DNA-directed RNA polymerase subunit alpha</fullName>
        <shortName evidence="11">RNAP subunit alpha</shortName>
        <ecNumber evidence="2 11">2.7.7.6</ecNumber>
    </recommendedName>
    <alternativeName>
        <fullName evidence="9 11">RNA polymerase subunit alpha</fullName>
    </alternativeName>
    <alternativeName>
        <fullName evidence="8 11">Transcriptase subunit alpha</fullName>
    </alternativeName>
</protein>
<comment type="function">
    <text evidence="11">DNA-dependent RNA polymerase catalyzes the transcription of DNA into RNA using the four ribonucleoside triphosphates as substrates.</text>
</comment>
<dbReference type="GO" id="GO:0046983">
    <property type="term" value="F:protein dimerization activity"/>
    <property type="evidence" value="ECO:0007669"/>
    <property type="project" value="InterPro"/>
</dbReference>
<dbReference type="CDD" id="cd06928">
    <property type="entry name" value="RNAP_alpha_NTD"/>
    <property type="match status" value="1"/>
</dbReference>
<dbReference type="InterPro" id="IPR011262">
    <property type="entry name" value="DNA-dir_RNA_pol_insert"/>
</dbReference>
<organism evidence="13 14">
    <name type="scientific">candidate division TA06 bacterium</name>
    <dbReference type="NCBI Taxonomy" id="2250710"/>
    <lineage>
        <taxon>Bacteria</taxon>
        <taxon>Bacteria division TA06</taxon>
    </lineage>
</organism>
<dbReference type="NCBIfam" id="NF003513">
    <property type="entry name" value="PRK05182.1-2"/>
    <property type="match status" value="1"/>
</dbReference>
<dbReference type="Proteomes" id="UP000315525">
    <property type="component" value="Unassembled WGS sequence"/>
</dbReference>
<comment type="similarity">
    <text evidence="1 11">Belongs to the RNA polymerase alpha chain family.</text>
</comment>
<dbReference type="Gene3D" id="3.30.1360.10">
    <property type="entry name" value="RNA polymerase, RBP11-like subunit"/>
    <property type="match status" value="1"/>
</dbReference>
<keyword evidence="6 11" id="KW-0548">Nucleotidyltransferase</keyword>
<comment type="catalytic activity">
    <reaction evidence="10 11">
        <text>RNA(n) + a ribonucleoside 5'-triphosphate = RNA(n+1) + diphosphate</text>
        <dbReference type="Rhea" id="RHEA:21248"/>
        <dbReference type="Rhea" id="RHEA-COMP:14527"/>
        <dbReference type="Rhea" id="RHEA-COMP:17342"/>
        <dbReference type="ChEBI" id="CHEBI:33019"/>
        <dbReference type="ChEBI" id="CHEBI:61557"/>
        <dbReference type="ChEBI" id="CHEBI:140395"/>
        <dbReference type="EC" id="2.7.7.6"/>
    </reaction>
</comment>
<evidence type="ECO:0000256" key="11">
    <source>
        <dbReference type="HAMAP-Rule" id="MF_00059"/>
    </source>
</evidence>
<comment type="subunit">
    <text evidence="11">Homodimer. The RNAP catalytic core consists of 2 alpha, 1 beta, 1 beta' and 1 omega subunit. When a sigma factor is associated with the core the holoenzyme is formed, which can initiate transcription.</text>
</comment>
<evidence type="ECO:0000313" key="13">
    <source>
        <dbReference type="EMBL" id="TET47004.1"/>
    </source>
</evidence>
<comment type="domain">
    <text evidence="11">The N-terminal domain is essential for RNAP assembly and basal transcription, whereas the C-terminal domain is involved in interaction with transcriptional regulators and with upstream promoter elements.</text>
</comment>
<keyword evidence="4 11" id="KW-0240">DNA-directed RNA polymerase</keyword>
<feature type="region of interest" description="Alpha C-terminal domain (alpha-CTD)" evidence="11">
    <location>
        <begin position="248"/>
        <end position="336"/>
    </location>
</feature>
<dbReference type="GO" id="GO:0003677">
    <property type="term" value="F:DNA binding"/>
    <property type="evidence" value="ECO:0007669"/>
    <property type="project" value="UniProtKB-UniRule"/>
</dbReference>
<reference evidence="13 14" key="1">
    <citation type="submission" date="2019-03" db="EMBL/GenBank/DDBJ databases">
        <title>Metabolic potential of uncultured bacteria and archaea associated with petroleum seepage in deep-sea sediments.</title>
        <authorList>
            <person name="Dong X."/>
            <person name="Hubert C."/>
        </authorList>
    </citation>
    <scope>NUCLEOTIDE SEQUENCE [LARGE SCALE GENOMIC DNA]</scope>
    <source>
        <strain evidence="13">E44_bin18</strain>
    </source>
</reference>
<feature type="domain" description="DNA-directed RNA polymerase RpoA/D/Rpb3-type" evidence="12">
    <location>
        <begin position="23"/>
        <end position="230"/>
    </location>
</feature>
<dbReference type="EC" id="2.7.7.6" evidence="2 11"/>
<dbReference type="GO" id="GO:0003899">
    <property type="term" value="F:DNA-directed RNA polymerase activity"/>
    <property type="evidence" value="ECO:0007669"/>
    <property type="project" value="UniProtKB-UniRule"/>
</dbReference>
<proteinExistence type="inferred from homology"/>
<dbReference type="InterPro" id="IPR011773">
    <property type="entry name" value="DNA-dir_RpoA"/>
</dbReference>